<feature type="binding site" evidence="5">
    <location>
        <position position="145"/>
    </location>
    <ligand>
        <name>Zn(2+)</name>
        <dbReference type="ChEBI" id="CHEBI:29105"/>
        <note>structural</note>
    </ligand>
</feature>
<evidence type="ECO:0000256" key="2">
    <source>
        <dbReference type="ARBA" id="ARBA00022727"/>
    </source>
</evidence>
<comment type="similarity">
    <text evidence="5 6">Belongs to the adenylate kinase family.</text>
</comment>
<dbReference type="NCBIfam" id="TIGR01351">
    <property type="entry name" value="adk"/>
    <property type="match status" value="1"/>
</dbReference>
<dbReference type="Pfam" id="PF05191">
    <property type="entry name" value="ADK_lid"/>
    <property type="match status" value="1"/>
</dbReference>
<feature type="binding site" evidence="5">
    <location>
        <position position="123"/>
    </location>
    <ligand>
        <name>ATP</name>
        <dbReference type="ChEBI" id="CHEBI:30616"/>
    </ligand>
</feature>
<evidence type="ECO:0000256" key="7">
    <source>
        <dbReference type="RuleBase" id="RU003331"/>
    </source>
</evidence>
<comment type="pathway">
    <text evidence="5">Purine metabolism; AMP biosynthesis via salvage pathway; AMP from ADP: step 1/1.</text>
</comment>
<evidence type="ECO:0000256" key="5">
    <source>
        <dbReference type="HAMAP-Rule" id="MF_00235"/>
    </source>
</evidence>
<dbReference type="InterPro" id="IPR027417">
    <property type="entry name" value="P-loop_NTPase"/>
</dbReference>
<feature type="binding site" evidence="5">
    <location>
        <position position="128"/>
    </location>
    <ligand>
        <name>Zn(2+)</name>
        <dbReference type="ChEBI" id="CHEBI:29105"/>
        <note>structural</note>
    </ligand>
</feature>
<dbReference type="Gene3D" id="3.40.50.300">
    <property type="entry name" value="P-loop containing nucleotide triphosphate hydrolases"/>
    <property type="match status" value="1"/>
</dbReference>
<dbReference type="PRINTS" id="PR00094">
    <property type="entry name" value="ADENYLTKNASE"/>
</dbReference>
<keyword evidence="5 7" id="KW-0067">ATP-binding</keyword>
<feature type="binding site" evidence="5">
    <location>
        <begin position="131"/>
        <end position="132"/>
    </location>
    <ligand>
        <name>ATP</name>
        <dbReference type="ChEBI" id="CHEBI:30616"/>
    </ligand>
</feature>
<keyword evidence="4 5" id="KW-0418">Kinase</keyword>
<dbReference type="GO" id="GO:0044209">
    <property type="term" value="P:AMP salvage"/>
    <property type="evidence" value="ECO:0007669"/>
    <property type="project" value="UniProtKB-UniRule"/>
</dbReference>
<sequence>MNYIILGPPGAGKGTQAKKIAVRFSIVHLSTGDMFREAKKSNESISKLLSSGQLVPDEIVVNMVRKRLEKNNIKKGFLLDGFPRNVKQAEELDRILMSENIKIDGILLINVPFEEAVKRIVGRMVCVCGVSYHTLLLPPKESGKCDRCGGALFHRSDDKEDVIRDRFSVYEKQTKPLIEYYKESRLLIYIDGLKSESDVFEQISGCIIGGR</sequence>
<evidence type="ECO:0000313" key="10">
    <source>
        <dbReference type="Proteomes" id="UP000095237"/>
    </source>
</evidence>
<feature type="binding site" evidence="5">
    <location>
        <position position="126"/>
    </location>
    <ligand>
        <name>Zn(2+)</name>
        <dbReference type="ChEBI" id="CHEBI:29105"/>
        <note>structural</note>
    </ligand>
</feature>
<keyword evidence="5" id="KW-0479">Metal-binding</keyword>
<gene>
    <name evidence="5" type="primary">adk</name>
    <name evidence="9" type="ORF">ATZ36_01555</name>
</gene>
<dbReference type="NCBIfam" id="NF001380">
    <property type="entry name" value="PRK00279.1-2"/>
    <property type="match status" value="1"/>
</dbReference>
<keyword evidence="5" id="KW-0963">Cytoplasm</keyword>
<dbReference type="SUPFAM" id="SSF52540">
    <property type="entry name" value="P-loop containing nucleoside triphosphate hydrolases"/>
    <property type="match status" value="1"/>
</dbReference>
<dbReference type="InterPro" id="IPR006259">
    <property type="entry name" value="Adenyl_kin_sub"/>
</dbReference>
<dbReference type="Pfam" id="PF00406">
    <property type="entry name" value="ADK"/>
    <property type="match status" value="1"/>
</dbReference>
<comment type="domain">
    <text evidence="5">Consists of three domains, a large central CORE domain and two small peripheral domains, NMPbind and LID, which undergo movements during catalysis. The LID domain closes over the site of phosphoryl transfer upon ATP binding. Assembling and dissambling the active center during each catalytic cycle provides an effective means to prevent ATP hydrolysis. Some bacteria have evolved a zinc-coordinating structure that stabilizes the LID domain.</text>
</comment>
<feature type="binding site" evidence="5">
    <location>
        <position position="148"/>
    </location>
    <ligand>
        <name>Zn(2+)</name>
        <dbReference type="ChEBI" id="CHEBI:29105"/>
        <note>structural</note>
    </ligand>
</feature>
<dbReference type="PROSITE" id="PS00113">
    <property type="entry name" value="ADENYLATE_KINASE"/>
    <property type="match status" value="1"/>
</dbReference>
<feature type="binding site" evidence="5">
    <location>
        <position position="166"/>
    </location>
    <ligand>
        <name>AMP</name>
        <dbReference type="ChEBI" id="CHEBI:456215"/>
    </ligand>
</feature>
<evidence type="ECO:0000256" key="3">
    <source>
        <dbReference type="ARBA" id="ARBA00022741"/>
    </source>
</evidence>
<feature type="binding site" evidence="5">
    <location>
        <position position="194"/>
    </location>
    <ligand>
        <name>ATP</name>
        <dbReference type="ChEBI" id="CHEBI:30616"/>
    </ligand>
</feature>
<evidence type="ECO:0000313" key="9">
    <source>
        <dbReference type="EMBL" id="OEG70058.1"/>
    </source>
</evidence>
<dbReference type="CDD" id="cd01428">
    <property type="entry name" value="ADK"/>
    <property type="match status" value="1"/>
</dbReference>
<name>A0A1E5IJB9_ENDTX</name>
<dbReference type="GO" id="GO:0004017">
    <property type="term" value="F:AMP kinase activity"/>
    <property type="evidence" value="ECO:0007669"/>
    <property type="project" value="UniProtKB-UniRule"/>
</dbReference>
<dbReference type="EC" id="2.7.4.3" evidence="5 7"/>
<dbReference type="GO" id="GO:0005524">
    <property type="term" value="F:ATP binding"/>
    <property type="evidence" value="ECO:0007669"/>
    <property type="project" value="UniProtKB-UniRule"/>
</dbReference>
<evidence type="ECO:0000259" key="8">
    <source>
        <dbReference type="Pfam" id="PF05191"/>
    </source>
</evidence>
<keyword evidence="1 5" id="KW-0808">Transferase</keyword>
<comment type="caution">
    <text evidence="9">The sequence shown here is derived from an EMBL/GenBank/DDBJ whole genome shotgun (WGS) entry which is preliminary data.</text>
</comment>
<proteinExistence type="inferred from homology"/>
<keyword evidence="3 5" id="KW-0547">Nucleotide-binding</keyword>
<keyword evidence="5" id="KW-0862">Zinc</keyword>
<dbReference type="PANTHER" id="PTHR23359">
    <property type="entry name" value="NUCLEOTIDE KINASE"/>
    <property type="match status" value="1"/>
</dbReference>
<comment type="caution">
    <text evidence="5">Lacks conserved residue(s) required for the propagation of feature annotation.</text>
</comment>
<feature type="binding site" evidence="5">
    <location>
        <begin position="53"/>
        <end position="55"/>
    </location>
    <ligand>
        <name>AMP</name>
        <dbReference type="ChEBI" id="CHEBI:456215"/>
    </ligand>
</feature>
<feature type="binding site" evidence="5">
    <location>
        <position position="31"/>
    </location>
    <ligand>
        <name>AMP</name>
        <dbReference type="ChEBI" id="CHEBI:456215"/>
    </ligand>
</feature>
<dbReference type="GO" id="GO:0005737">
    <property type="term" value="C:cytoplasm"/>
    <property type="evidence" value="ECO:0007669"/>
    <property type="project" value="UniProtKB-SubCell"/>
</dbReference>
<dbReference type="AlphaFoldDB" id="A0A1E5IJB9"/>
<keyword evidence="2 5" id="KW-0545">Nucleotide biosynthesis</keyword>
<dbReference type="InterPro" id="IPR007862">
    <property type="entry name" value="Adenylate_kinase_lid-dom"/>
</dbReference>
<feature type="binding site" evidence="5">
    <location>
        <position position="155"/>
    </location>
    <ligand>
        <name>AMP</name>
        <dbReference type="ChEBI" id="CHEBI:456215"/>
    </ligand>
</feature>
<dbReference type="InterPro" id="IPR000850">
    <property type="entry name" value="Adenylat/UMP-CMP_kin"/>
</dbReference>
<dbReference type="HAMAP" id="MF_00235">
    <property type="entry name" value="Adenylate_kinase_Adk"/>
    <property type="match status" value="1"/>
</dbReference>
<feature type="binding site" evidence="5">
    <location>
        <begin position="10"/>
        <end position="15"/>
    </location>
    <ligand>
        <name>ATP</name>
        <dbReference type="ChEBI" id="CHEBI:30616"/>
    </ligand>
</feature>
<dbReference type="Proteomes" id="UP000095237">
    <property type="component" value="Unassembled WGS sequence"/>
</dbReference>
<feature type="binding site" evidence="5">
    <location>
        <position position="36"/>
    </location>
    <ligand>
        <name>AMP</name>
        <dbReference type="ChEBI" id="CHEBI:456215"/>
    </ligand>
</feature>
<accession>A0A1E5IJB9</accession>
<feature type="domain" description="Adenylate kinase active site lid" evidence="8">
    <location>
        <begin position="123"/>
        <end position="157"/>
    </location>
</feature>
<evidence type="ECO:0000256" key="1">
    <source>
        <dbReference type="ARBA" id="ARBA00022679"/>
    </source>
</evidence>
<dbReference type="NCBIfam" id="NF011100">
    <property type="entry name" value="PRK14527.1"/>
    <property type="match status" value="1"/>
</dbReference>
<protein>
    <recommendedName>
        <fullName evidence="5 7">Adenylate kinase</fullName>
        <shortName evidence="5">AK</shortName>
        <ecNumber evidence="5 7">2.7.4.3</ecNumber>
    </recommendedName>
    <alternativeName>
        <fullName evidence="5">ATP-AMP transphosphorylase</fullName>
    </alternativeName>
    <alternativeName>
        <fullName evidence="5">ATP:AMP phosphotransferase</fullName>
    </alternativeName>
    <alternativeName>
        <fullName evidence="5">Adenylate monophosphate kinase</fullName>
    </alternativeName>
</protein>
<comment type="subcellular location">
    <subcellularLocation>
        <location evidence="5 7">Cytoplasm</location>
    </subcellularLocation>
</comment>
<reference evidence="9 10" key="1">
    <citation type="submission" date="2015-11" db="EMBL/GenBank/DDBJ databases">
        <title>Evidence for parallel genomic evolution in an endosymbiosis of termite gut flagellates.</title>
        <authorList>
            <person name="Zheng H."/>
        </authorList>
    </citation>
    <scope>NUCLEOTIDE SEQUENCE [LARGE SCALE GENOMIC DNA]</scope>
    <source>
        <strain evidence="9 10">CET450</strain>
    </source>
</reference>
<evidence type="ECO:0000256" key="6">
    <source>
        <dbReference type="RuleBase" id="RU003330"/>
    </source>
</evidence>
<feature type="binding site" evidence="5">
    <location>
        <begin position="81"/>
        <end position="84"/>
    </location>
    <ligand>
        <name>AMP</name>
        <dbReference type="ChEBI" id="CHEBI:456215"/>
    </ligand>
</feature>
<organism evidence="9 10">
    <name type="scientific">Endomicrobium trichonymphae</name>
    <dbReference type="NCBI Taxonomy" id="1408204"/>
    <lineage>
        <taxon>Bacteria</taxon>
        <taxon>Pseudomonadati</taxon>
        <taxon>Elusimicrobiota</taxon>
        <taxon>Endomicrobiia</taxon>
        <taxon>Endomicrobiales</taxon>
        <taxon>Endomicrobiaceae</taxon>
        <taxon>Candidatus Endomicrobiellum</taxon>
    </lineage>
</organism>
<dbReference type="EMBL" id="LNVX01000479">
    <property type="protein sequence ID" value="OEG70058.1"/>
    <property type="molecule type" value="Genomic_DNA"/>
</dbReference>
<dbReference type="InterPro" id="IPR033690">
    <property type="entry name" value="Adenylat_kinase_CS"/>
</dbReference>
<comment type="subunit">
    <text evidence="5 7">Monomer.</text>
</comment>
<dbReference type="UniPathway" id="UPA00588">
    <property type="reaction ID" value="UER00649"/>
</dbReference>
<dbReference type="GO" id="GO:0008270">
    <property type="term" value="F:zinc ion binding"/>
    <property type="evidence" value="ECO:0007669"/>
    <property type="project" value="UniProtKB-UniRule"/>
</dbReference>
<dbReference type="FunFam" id="3.40.50.300:FF:000106">
    <property type="entry name" value="Adenylate kinase mitochondrial"/>
    <property type="match status" value="1"/>
</dbReference>
<feature type="binding site" evidence="5">
    <location>
        <position position="88"/>
    </location>
    <ligand>
        <name>AMP</name>
        <dbReference type="ChEBI" id="CHEBI:456215"/>
    </ligand>
</feature>
<comment type="catalytic activity">
    <reaction evidence="5 7">
        <text>AMP + ATP = 2 ADP</text>
        <dbReference type="Rhea" id="RHEA:12973"/>
        <dbReference type="ChEBI" id="CHEBI:30616"/>
        <dbReference type="ChEBI" id="CHEBI:456215"/>
        <dbReference type="ChEBI" id="CHEBI:456216"/>
        <dbReference type="EC" id="2.7.4.3"/>
    </reaction>
</comment>
<evidence type="ECO:0000256" key="4">
    <source>
        <dbReference type="ARBA" id="ARBA00022777"/>
    </source>
</evidence>
<keyword evidence="10" id="KW-1185">Reference proteome</keyword>
<comment type="function">
    <text evidence="5">Catalyzes the reversible transfer of the terminal phosphate group between ATP and AMP. Plays an important role in cellular energy homeostasis and in adenine nucleotide metabolism.</text>
</comment>
<dbReference type="NCBIfam" id="NF001381">
    <property type="entry name" value="PRK00279.1-3"/>
    <property type="match status" value="1"/>
</dbReference>